<comment type="caution">
    <text evidence="1">The sequence shown here is derived from an EMBL/GenBank/DDBJ whole genome shotgun (WGS) entry which is preliminary data.</text>
</comment>
<evidence type="ECO:0000313" key="1">
    <source>
        <dbReference type="EMBL" id="RBQ22807.1"/>
    </source>
</evidence>
<dbReference type="EMBL" id="NIZT01000039">
    <property type="protein sequence ID" value="RBQ22807.1"/>
    <property type="molecule type" value="Genomic_DNA"/>
</dbReference>
<reference evidence="1 2" key="1">
    <citation type="submission" date="2018-06" db="EMBL/GenBank/DDBJ databases">
        <title>Genomic insight into two independent archaeal endosymbiosis events.</title>
        <authorList>
            <person name="Lind A.E."/>
            <person name="Lewis W.H."/>
            <person name="Spang A."/>
            <person name="Guy L."/>
            <person name="Embley M.T."/>
            <person name="Ettema T.J.G."/>
        </authorList>
    </citation>
    <scope>NUCLEOTIDE SEQUENCE [LARGE SCALE GENOMIC DNA]</scope>
    <source>
        <strain evidence="1">NOE</strain>
    </source>
</reference>
<dbReference type="Proteomes" id="UP000253099">
    <property type="component" value="Unassembled WGS sequence"/>
</dbReference>
<proteinExistence type="predicted"/>
<sequence length="69" mass="7433">MVGAFEEYGRASMIKITKSKLKENVAGYGASVLSVGVRTIANISYCRITGNTGININCKQDSIVIADYK</sequence>
<name>A0A366M9T6_9EURY</name>
<accession>A0A366M9T6</accession>
<organism evidence="1 2">
    <name type="scientific">Candidatus Methanobinarius endosymbioticus</name>
    <dbReference type="NCBI Taxonomy" id="2006182"/>
    <lineage>
        <taxon>Archaea</taxon>
        <taxon>Methanobacteriati</taxon>
        <taxon>Methanobacteriota</taxon>
        <taxon>Methanomada group</taxon>
        <taxon>Methanobacteria</taxon>
        <taxon>Methanobacteriales</taxon>
        <taxon>Methanobacteriaceae</taxon>
        <taxon>Candidatus Methanobinarius</taxon>
    </lineage>
</organism>
<protein>
    <submittedName>
        <fullName evidence="1">Uncharacterized protein</fullName>
    </submittedName>
</protein>
<gene>
    <name evidence="1" type="ORF">ALNOE001_15000</name>
</gene>
<evidence type="ECO:0000313" key="2">
    <source>
        <dbReference type="Proteomes" id="UP000253099"/>
    </source>
</evidence>
<keyword evidence="2" id="KW-1185">Reference proteome</keyword>
<dbReference type="AlphaFoldDB" id="A0A366M9T6"/>